<dbReference type="AlphaFoldDB" id="A0AAT9GQ02"/>
<keyword evidence="6 7" id="KW-0472">Membrane</keyword>
<evidence type="ECO:0000313" key="9">
    <source>
        <dbReference type="EMBL" id="BFH72881.1"/>
    </source>
</evidence>
<sequence>MNKNSNRLLELIIIFIFLALSAELIARGTEKLEAFMGQGMAGGIIMGLLTALPETIFVIVATLRKEPYVALGSAIGGNVLLFTFGIGFLGIYFYLRWQKNLKINEDYSVEHKFLILTTIALIAILIYGHLNIFTAIPLLAIYFYYATYRVRKFVREERDLDEKEILKAVIYLVVGAFILILFSEPFVEQIVDLSKELGVPSIWLALIISPLAGELEETFSAIRLAHSSDSGGSLAIFDFVGSKIENATVLLAVIGIFSDISLMPGVTELIATVIANFIAIMILMDKKLGVKESVVLLVLYFFIATMTLYF</sequence>
<keyword evidence="5" id="KW-0406">Ion transport</keyword>
<reference evidence="9" key="1">
    <citation type="submission" date="2024-03" db="EMBL/GenBank/DDBJ databases">
        <title>Complete genome sequence of Sulfurisphaera javensis strain KD-1.</title>
        <authorList>
            <person name="Sakai H."/>
            <person name="Nur N."/>
            <person name="Suwanto A."/>
            <person name="Kurosawa N."/>
        </authorList>
    </citation>
    <scope>NUCLEOTIDE SEQUENCE</scope>
    <source>
        <strain evidence="9">KD-1</strain>
    </source>
</reference>
<dbReference type="GO" id="GO:0006874">
    <property type="term" value="P:intracellular calcium ion homeostasis"/>
    <property type="evidence" value="ECO:0007669"/>
    <property type="project" value="TreeGrafter"/>
</dbReference>
<dbReference type="GO" id="GO:0016020">
    <property type="term" value="C:membrane"/>
    <property type="evidence" value="ECO:0007669"/>
    <property type="project" value="InterPro"/>
</dbReference>
<evidence type="ECO:0000256" key="1">
    <source>
        <dbReference type="ARBA" id="ARBA00004127"/>
    </source>
</evidence>
<dbReference type="InterPro" id="IPR044880">
    <property type="entry name" value="NCX_ion-bd_dom_sf"/>
</dbReference>
<evidence type="ECO:0000256" key="4">
    <source>
        <dbReference type="ARBA" id="ARBA00022989"/>
    </source>
</evidence>
<feature type="domain" description="Sodium/calcium exchanger membrane region" evidence="8">
    <location>
        <begin position="168"/>
        <end position="307"/>
    </location>
</feature>
<feature type="transmembrane region" description="Helical" evidence="7">
    <location>
        <begin position="165"/>
        <end position="182"/>
    </location>
</feature>
<comment type="subcellular location">
    <subcellularLocation>
        <location evidence="1">Endomembrane system</location>
        <topology evidence="1">Multi-pass membrane protein</topology>
    </subcellularLocation>
</comment>
<feature type="transmembrane region" description="Helical" evidence="7">
    <location>
        <begin position="115"/>
        <end position="145"/>
    </location>
</feature>
<dbReference type="Gene3D" id="1.20.1420.30">
    <property type="entry name" value="NCX, central ion-binding region"/>
    <property type="match status" value="1"/>
</dbReference>
<dbReference type="GO" id="GO:0012505">
    <property type="term" value="C:endomembrane system"/>
    <property type="evidence" value="ECO:0007669"/>
    <property type="project" value="UniProtKB-SubCell"/>
</dbReference>
<evidence type="ECO:0000256" key="5">
    <source>
        <dbReference type="ARBA" id="ARBA00023065"/>
    </source>
</evidence>
<feature type="transmembrane region" description="Helical" evidence="7">
    <location>
        <begin position="263"/>
        <end position="283"/>
    </location>
</feature>
<dbReference type="Pfam" id="PF01699">
    <property type="entry name" value="Na_Ca_ex"/>
    <property type="match status" value="2"/>
</dbReference>
<evidence type="ECO:0000256" key="2">
    <source>
        <dbReference type="ARBA" id="ARBA00022448"/>
    </source>
</evidence>
<feature type="transmembrane region" description="Helical" evidence="7">
    <location>
        <begin position="75"/>
        <end position="95"/>
    </location>
</feature>
<gene>
    <name evidence="9" type="ORF">SJAV_08250</name>
</gene>
<accession>A0AAT9GQ02</accession>
<organism evidence="9">
    <name type="scientific">Sulfurisphaera javensis</name>
    <dbReference type="NCBI Taxonomy" id="2049879"/>
    <lineage>
        <taxon>Archaea</taxon>
        <taxon>Thermoproteota</taxon>
        <taxon>Thermoprotei</taxon>
        <taxon>Sulfolobales</taxon>
        <taxon>Sulfolobaceae</taxon>
        <taxon>Sulfurisphaera</taxon>
    </lineage>
</organism>
<dbReference type="GO" id="GO:0015369">
    <property type="term" value="F:calcium:proton antiporter activity"/>
    <property type="evidence" value="ECO:0007669"/>
    <property type="project" value="TreeGrafter"/>
</dbReference>
<feature type="transmembrane region" description="Helical" evidence="7">
    <location>
        <begin position="42"/>
        <end position="63"/>
    </location>
</feature>
<evidence type="ECO:0000256" key="6">
    <source>
        <dbReference type="ARBA" id="ARBA00023136"/>
    </source>
</evidence>
<feature type="transmembrane region" description="Helical" evidence="7">
    <location>
        <begin position="290"/>
        <end position="309"/>
    </location>
</feature>
<evidence type="ECO:0000256" key="7">
    <source>
        <dbReference type="SAM" id="Phobius"/>
    </source>
</evidence>
<keyword evidence="3 7" id="KW-0812">Transmembrane</keyword>
<dbReference type="PANTHER" id="PTHR31503:SF36">
    <property type="entry name" value="SODIUM_CALCIUM EXCHANGER MEMBRANE REGION DOMAIN-CONTAINING PROTEIN"/>
    <property type="match status" value="1"/>
</dbReference>
<dbReference type="KEGG" id="sjv:SJAV_08250"/>
<protein>
    <submittedName>
        <fullName evidence="9">Sodium:calcium antiporter</fullName>
    </submittedName>
</protein>
<keyword evidence="4 7" id="KW-1133">Transmembrane helix</keyword>
<evidence type="ECO:0000256" key="3">
    <source>
        <dbReference type="ARBA" id="ARBA00022692"/>
    </source>
</evidence>
<proteinExistence type="predicted"/>
<dbReference type="EMBL" id="AP031322">
    <property type="protein sequence ID" value="BFH72881.1"/>
    <property type="molecule type" value="Genomic_DNA"/>
</dbReference>
<name>A0AAT9GQ02_9CREN</name>
<dbReference type="InterPro" id="IPR004837">
    <property type="entry name" value="NaCa_Exmemb"/>
</dbReference>
<evidence type="ECO:0000259" key="8">
    <source>
        <dbReference type="Pfam" id="PF01699"/>
    </source>
</evidence>
<dbReference type="InterPro" id="IPR004713">
    <property type="entry name" value="CaH_exchang"/>
</dbReference>
<keyword evidence="2" id="KW-0813">Transport</keyword>
<dbReference type="PANTHER" id="PTHR31503">
    <property type="entry name" value="VACUOLAR CALCIUM ION TRANSPORTER"/>
    <property type="match status" value="1"/>
</dbReference>
<feature type="domain" description="Sodium/calcium exchanger membrane region" evidence="8">
    <location>
        <begin position="11"/>
        <end position="149"/>
    </location>
</feature>